<dbReference type="Proteomes" id="UP000552038">
    <property type="component" value="Unassembled WGS sequence"/>
</dbReference>
<dbReference type="AlphaFoldDB" id="A0AAP7DJ89"/>
<proteinExistence type="predicted"/>
<dbReference type="RefSeq" id="WP_171416871.1">
    <property type="nucleotide sequence ID" value="NZ_JABFOR010000014.1"/>
</dbReference>
<name>A0AAP7DJ89_PAEAL</name>
<dbReference type="EMBL" id="JABFOR010000014">
    <property type="protein sequence ID" value="NOJ71406.1"/>
    <property type="molecule type" value="Genomic_DNA"/>
</dbReference>
<gene>
    <name evidence="1" type="ORF">HMI46_12645</name>
</gene>
<evidence type="ECO:0000313" key="2">
    <source>
        <dbReference type="Proteomes" id="UP000552038"/>
    </source>
</evidence>
<accession>A0AAP7DJ89</accession>
<protein>
    <submittedName>
        <fullName evidence="1">Uncharacterized protein</fullName>
    </submittedName>
</protein>
<reference evidence="1 2" key="1">
    <citation type="submission" date="2020-05" db="EMBL/GenBank/DDBJ databases">
        <title>Whole genome sequencing and identification of novel metabolites from Paenibacillus alvei strain JR949.</title>
        <authorList>
            <person name="Rajendhran J."/>
            <person name="Sree Pranav P."/>
            <person name="Mahalakshmi B."/>
            <person name="Karthikeyan R."/>
        </authorList>
    </citation>
    <scope>NUCLEOTIDE SEQUENCE [LARGE SCALE GENOMIC DNA]</scope>
    <source>
        <strain evidence="1 2">JR949</strain>
    </source>
</reference>
<evidence type="ECO:0000313" key="1">
    <source>
        <dbReference type="EMBL" id="NOJ71406.1"/>
    </source>
</evidence>
<comment type="caution">
    <text evidence="1">The sequence shown here is derived from an EMBL/GenBank/DDBJ whole genome shotgun (WGS) entry which is preliminary data.</text>
</comment>
<organism evidence="1 2">
    <name type="scientific">Paenibacillus alvei</name>
    <name type="common">Bacillus alvei</name>
    <dbReference type="NCBI Taxonomy" id="44250"/>
    <lineage>
        <taxon>Bacteria</taxon>
        <taxon>Bacillati</taxon>
        <taxon>Bacillota</taxon>
        <taxon>Bacilli</taxon>
        <taxon>Bacillales</taxon>
        <taxon>Paenibacillaceae</taxon>
        <taxon>Paenibacillus</taxon>
    </lineage>
</organism>
<sequence length="62" mass="6766">MEPIPMLKCMIDLTKPPVKEIVEVINAVMDAHPNSKTDILGSLDEIIGQAYAQALAGEEEMI</sequence>